<name>A0ABW6KC18_9BACI</name>
<dbReference type="SUPFAM" id="SSF48452">
    <property type="entry name" value="TPR-like"/>
    <property type="match status" value="1"/>
</dbReference>
<dbReference type="InterPro" id="IPR011990">
    <property type="entry name" value="TPR-like_helical_dom_sf"/>
</dbReference>
<keyword evidence="4" id="KW-1185">Reference proteome</keyword>
<dbReference type="EMBL" id="JBIACK010000006">
    <property type="protein sequence ID" value="MFE8701726.1"/>
    <property type="molecule type" value="Genomic_DNA"/>
</dbReference>
<dbReference type="InterPro" id="IPR001387">
    <property type="entry name" value="Cro/C1-type_HTH"/>
</dbReference>
<keyword evidence="1" id="KW-0802">TPR repeat</keyword>
<organism evidence="3 4">
    <name type="scientific">Cytobacillus spartinae</name>
    <dbReference type="NCBI Taxonomy" id="3299023"/>
    <lineage>
        <taxon>Bacteria</taxon>
        <taxon>Bacillati</taxon>
        <taxon>Bacillota</taxon>
        <taxon>Bacilli</taxon>
        <taxon>Bacillales</taxon>
        <taxon>Bacillaceae</taxon>
        <taxon>Cytobacillus</taxon>
    </lineage>
</organism>
<dbReference type="InterPro" id="IPR041315">
    <property type="entry name" value="PlcR_TPR"/>
</dbReference>
<evidence type="ECO:0000259" key="2">
    <source>
        <dbReference type="PROSITE" id="PS50943"/>
    </source>
</evidence>
<dbReference type="RefSeq" id="WP_389361695.1">
    <property type="nucleotide sequence ID" value="NZ_JBIACK010000006.1"/>
</dbReference>
<sequence>MSIEEYNFGEALSSLRKMKGVSTEDLAEGICTEEDLILFEKELKYPTIKQVHDLARKLHIDLRYLYDMATKSRDNYSVAIMEIINRYKRERDYQTIYNIIQKEKENPLFKITALQQFLLWHEGICIYYLESNIEAAIDKFDQAIILTNPLQESLTEREVEVLTSKGIIYKEEERYKEAIAVFKDALTNIENLPYLIDKRVLLKVLFGLTQVLTEEGQYAESLTYSMKGLNLCLHDEQLFLLAEFHYQTGENYIKLGNKEEGKQYIEKSIEILLLEKNEKFATLFKKELDKLLIEC</sequence>
<protein>
    <recommendedName>
        <fullName evidence="2">HTH cro/C1-type domain-containing protein</fullName>
    </recommendedName>
</protein>
<accession>A0ABW6KC18</accession>
<dbReference type="CDD" id="cd00093">
    <property type="entry name" value="HTH_XRE"/>
    <property type="match status" value="1"/>
</dbReference>
<comment type="caution">
    <text evidence="3">The sequence shown here is derived from an EMBL/GenBank/DDBJ whole genome shotgun (WGS) entry which is preliminary data.</text>
</comment>
<dbReference type="Gene3D" id="1.25.40.10">
    <property type="entry name" value="Tetratricopeptide repeat domain"/>
    <property type="match status" value="1"/>
</dbReference>
<evidence type="ECO:0000313" key="4">
    <source>
        <dbReference type="Proteomes" id="UP001601059"/>
    </source>
</evidence>
<feature type="domain" description="HTH cro/C1-type" evidence="2">
    <location>
        <begin position="12"/>
        <end position="65"/>
    </location>
</feature>
<dbReference type="InterPro" id="IPR010982">
    <property type="entry name" value="Lambda_DNA-bd_dom_sf"/>
</dbReference>
<reference evidence="3 4" key="1">
    <citation type="submission" date="2024-08" db="EMBL/GenBank/DDBJ databases">
        <title>Two novel Cytobacillus novel species.</title>
        <authorList>
            <person name="Liu G."/>
        </authorList>
    </citation>
    <scope>NUCLEOTIDE SEQUENCE [LARGE SCALE GENOMIC DNA]</scope>
    <source>
        <strain evidence="3 4">FJAT-54145</strain>
    </source>
</reference>
<dbReference type="InterPro" id="IPR053163">
    <property type="entry name" value="HTH-type_regulator_Rgg"/>
</dbReference>
<dbReference type="SMART" id="SM00028">
    <property type="entry name" value="TPR"/>
    <property type="match status" value="2"/>
</dbReference>
<dbReference type="PANTHER" id="PTHR37038:SF14">
    <property type="entry name" value="TRANSCRIPTIONAL ACTIVATOR"/>
    <property type="match status" value="1"/>
</dbReference>
<gene>
    <name evidence="3" type="ORF">ACFYKX_14065</name>
</gene>
<dbReference type="PANTHER" id="PTHR37038">
    <property type="entry name" value="TRANSCRIPTIONAL REGULATOR-RELATED"/>
    <property type="match status" value="1"/>
</dbReference>
<dbReference type="Pfam" id="PF18768">
    <property type="entry name" value="RNPP_C"/>
    <property type="match status" value="1"/>
</dbReference>
<dbReference type="InterPro" id="IPR019734">
    <property type="entry name" value="TPR_rpt"/>
</dbReference>
<evidence type="ECO:0000313" key="3">
    <source>
        <dbReference type="EMBL" id="MFE8701726.1"/>
    </source>
</evidence>
<dbReference type="SUPFAM" id="SSF47413">
    <property type="entry name" value="lambda repressor-like DNA-binding domains"/>
    <property type="match status" value="1"/>
</dbReference>
<proteinExistence type="predicted"/>
<dbReference type="PROSITE" id="PS50005">
    <property type="entry name" value="TPR"/>
    <property type="match status" value="1"/>
</dbReference>
<evidence type="ECO:0000256" key="1">
    <source>
        <dbReference type="PROSITE-ProRule" id="PRU00339"/>
    </source>
</evidence>
<dbReference type="Proteomes" id="UP001601059">
    <property type="component" value="Unassembled WGS sequence"/>
</dbReference>
<feature type="repeat" description="TPR" evidence="1">
    <location>
        <begin position="159"/>
        <end position="192"/>
    </location>
</feature>
<dbReference type="PROSITE" id="PS50943">
    <property type="entry name" value="HTH_CROC1"/>
    <property type="match status" value="1"/>
</dbReference>